<evidence type="ECO:0000313" key="7">
    <source>
        <dbReference type="Proteomes" id="UP001144096"/>
    </source>
</evidence>
<gene>
    <name evidence="6" type="ORF">M8542_38395</name>
</gene>
<reference evidence="6" key="1">
    <citation type="submission" date="2022-06" db="EMBL/GenBank/DDBJ databases">
        <title>Amycolatopsis iheyaensis sp. nov., a new species of the genus Amycolatopsis isolated from soil in Iheya island, Japan.</title>
        <authorList>
            <person name="Ngamcharungchit C."/>
            <person name="Kanto H."/>
            <person name="Take A."/>
            <person name="Intra B."/>
            <person name="Matsumoto A."/>
            <person name="Panbangred W."/>
            <person name="Inahashi Y."/>
        </authorList>
    </citation>
    <scope>NUCLEOTIDE SEQUENCE</scope>
    <source>
        <strain evidence="6">OK19-0408</strain>
    </source>
</reference>
<dbReference type="GO" id="GO:0004497">
    <property type="term" value="F:monooxygenase activity"/>
    <property type="evidence" value="ECO:0007669"/>
    <property type="project" value="UniProtKB-KW"/>
</dbReference>
<dbReference type="PANTHER" id="PTHR47178">
    <property type="entry name" value="MONOOXYGENASE, FAD-BINDING"/>
    <property type="match status" value="1"/>
</dbReference>
<dbReference type="EMBL" id="JAMXQV010000027">
    <property type="protein sequence ID" value="MCR6488716.1"/>
    <property type="molecule type" value="Genomic_DNA"/>
</dbReference>
<evidence type="ECO:0000256" key="1">
    <source>
        <dbReference type="ARBA" id="ARBA00022630"/>
    </source>
</evidence>
<evidence type="ECO:0000259" key="5">
    <source>
        <dbReference type="Pfam" id="PF01494"/>
    </source>
</evidence>
<proteinExistence type="predicted"/>
<keyword evidence="3" id="KW-0560">Oxidoreductase</keyword>
<sequence>MRVIVIGAGLGGLTLAHALLGAGIDVAVYERDAGRAQGVSLHLDDRGLEALRACLPPAHFALVEATAGGPRERTLTLAEVGDELAVVDSRPSDGLAGRARPGRQVHRPLLRAVLLTGLAGVVRFGAEFTRFEQRADGTVRVCFADGGTDTGDVLVGADGVGSAVRRGYLPDVRVTDTGRRMIMGATPLRAVAGTGVPGMIGDSPAAARVRGTMMALGVLRFTRRPMTARAELLPALSLHADVEDYVMWALPGSSLSTATVWRQAQDLPPALRLIVAEAWPDVTTALRIGTIPPMPAWPATRVTLIGDAIHPAPGFGGNLAMRDAHRLGAALAEANRGGLGLLEAIGGYEETMRRTSFPPIPAKAGA</sequence>
<evidence type="ECO:0000313" key="6">
    <source>
        <dbReference type="EMBL" id="MCR6488716.1"/>
    </source>
</evidence>
<dbReference type="Gene3D" id="3.50.50.60">
    <property type="entry name" value="FAD/NAD(P)-binding domain"/>
    <property type="match status" value="1"/>
</dbReference>
<keyword evidence="7" id="KW-1185">Reference proteome</keyword>
<feature type="domain" description="FAD-binding" evidence="5">
    <location>
        <begin position="2"/>
        <end position="166"/>
    </location>
</feature>
<comment type="caution">
    <text evidence="6">The sequence shown here is derived from an EMBL/GenBank/DDBJ whole genome shotgun (WGS) entry which is preliminary data.</text>
</comment>
<name>A0A9X2NH78_9PSEU</name>
<keyword evidence="4 6" id="KW-0503">Monooxygenase</keyword>
<protein>
    <submittedName>
        <fullName evidence="6">FAD-dependent monooxygenase</fullName>
    </submittedName>
</protein>
<evidence type="ECO:0000256" key="2">
    <source>
        <dbReference type="ARBA" id="ARBA00022827"/>
    </source>
</evidence>
<keyword evidence="1" id="KW-0285">Flavoprotein</keyword>
<dbReference type="PRINTS" id="PR00420">
    <property type="entry name" value="RNGMNOXGNASE"/>
</dbReference>
<dbReference type="RefSeq" id="WP_257925281.1">
    <property type="nucleotide sequence ID" value="NZ_JAMXQV010000027.1"/>
</dbReference>
<keyword evidence="2" id="KW-0274">FAD</keyword>
<dbReference type="SUPFAM" id="SSF51905">
    <property type="entry name" value="FAD/NAD(P)-binding domain"/>
    <property type="match status" value="1"/>
</dbReference>
<dbReference type="InterPro" id="IPR036188">
    <property type="entry name" value="FAD/NAD-bd_sf"/>
</dbReference>
<dbReference type="InterPro" id="IPR002938">
    <property type="entry name" value="FAD-bd"/>
</dbReference>
<accession>A0A9X2NH78</accession>
<dbReference type="Proteomes" id="UP001144096">
    <property type="component" value="Unassembled WGS sequence"/>
</dbReference>
<feature type="domain" description="FAD-binding" evidence="5">
    <location>
        <begin position="298"/>
        <end position="337"/>
    </location>
</feature>
<dbReference type="Pfam" id="PF01494">
    <property type="entry name" value="FAD_binding_3"/>
    <property type="match status" value="2"/>
</dbReference>
<evidence type="ECO:0000256" key="3">
    <source>
        <dbReference type="ARBA" id="ARBA00023002"/>
    </source>
</evidence>
<dbReference type="AlphaFoldDB" id="A0A9X2NH78"/>
<dbReference type="GO" id="GO:0071949">
    <property type="term" value="F:FAD binding"/>
    <property type="evidence" value="ECO:0007669"/>
    <property type="project" value="InterPro"/>
</dbReference>
<evidence type="ECO:0000256" key="4">
    <source>
        <dbReference type="ARBA" id="ARBA00023033"/>
    </source>
</evidence>
<dbReference type="PANTHER" id="PTHR47178:SF5">
    <property type="entry name" value="FAD-BINDING DOMAIN-CONTAINING PROTEIN"/>
    <property type="match status" value="1"/>
</dbReference>
<organism evidence="6 7">
    <name type="scientific">Amycolatopsis iheyensis</name>
    <dbReference type="NCBI Taxonomy" id="2945988"/>
    <lineage>
        <taxon>Bacteria</taxon>
        <taxon>Bacillati</taxon>
        <taxon>Actinomycetota</taxon>
        <taxon>Actinomycetes</taxon>
        <taxon>Pseudonocardiales</taxon>
        <taxon>Pseudonocardiaceae</taxon>
        <taxon>Amycolatopsis</taxon>
    </lineage>
</organism>